<protein>
    <recommendedName>
        <fullName evidence="2">eRF1 domain-containing protein</fullName>
    </recommendedName>
</protein>
<dbReference type="InterPro" id="IPR004403">
    <property type="entry name" value="Peptide_chain-rel_eRF1/aRF1"/>
</dbReference>
<sequence>MLSKEILKELGNLNFYPYLITTLYINVSPLINPKGEYKIIWKDLKKSVLDNLNNQNLEVEIKKSVFSDLEKIETILDQGSFGSANTIILMSCSAKDWEYYIPLYPPLKNKLVVDKDPYTKPLSHLIVANRPYYLVILSKGDARVFKYFLGEIHEEGEIREEIPKKHKQGGWEASDWQRWHETHVIWYFKEVAEFLDKIINTNEKIIIGSTSPKNISEFLELLPKRLHNSIIGEISLELDSPIKDILEKTHGLIKDYEEKEAKDLVESLIVANAKGKEAVMGLENVAHEVYQKRVQKILVEENYEQEGYECPSCYFRSTYLETCPYCNIKMIKRSDIVDEIVEDAIIEGAELKYIENKELAKKINNIGAFLRY</sequence>
<dbReference type="PANTHER" id="PTHR10113">
    <property type="entry name" value="PEPTIDE CHAIN RELEASE FACTOR SUBUNIT 1"/>
    <property type="match status" value="1"/>
</dbReference>
<dbReference type="SUPFAM" id="SSF55315">
    <property type="entry name" value="L30e-like"/>
    <property type="match status" value="1"/>
</dbReference>
<dbReference type="Gene3D" id="3.30.1330.30">
    <property type="match status" value="1"/>
</dbReference>
<reference evidence="1" key="1">
    <citation type="journal article" date="2020" name="mSystems">
        <title>Genome- and Community-Level Interaction Insights into Carbon Utilization and Element Cycling Functions of Hydrothermarchaeota in Hydrothermal Sediment.</title>
        <authorList>
            <person name="Zhou Z."/>
            <person name="Liu Y."/>
            <person name="Xu W."/>
            <person name="Pan J."/>
            <person name="Luo Z.H."/>
            <person name="Li M."/>
        </authorList>
    </citation>
    <scope>NUCLEOTIDE SEQUENCE [LARGE SCALE GENOMIC DNA]</scope>
    <source>
        <strain evidence="1">SpSt-81</strain>
    </source>
</reference>
<evidence type="ECO:0008006" key="2">
    <source>
        <dbReference type="Google" id="ProtNLM"/>
    </source>
</evidence>
<comment type="caution">
    <text evidence="1">The sequence shown here is derived from an EMBL/GenBank/DDBJ whole genome shotgun (WGS) entry which is preliminary data.</text>
</comment>
<organism evidence="1">
    <name type="scientific">Dictyoglomus thermophilum</name>
    <dbReference type="NCBI Taxonomy" id="14"/>
    <lineage>
        <taxon>Bacteria</taxon>
        <taxon>Pseudomonadati</taxon>
        <taxon>Dictyoglomota</taxon>
        <taxon>Dictyoglomia</taxon>
        <taxon>Dictyoglomales</taxon>
        <taxon>Dictyoglomaceae</taxon>
        <taxon>Dictyoglomus</taxon>
    </lineage>
</organism>
<name>A0A7C3RW75_DICTH</name>
<dbReference type="EMBL" id="DTIN01000014">
    <property type="protein sequence ID" value="HFX13385.1"/>
    <property type="molecule type" value="Genomic_DNA"/>
</dbReference>
<dbReference type="Gene3D" id="3.30.420.60">
    <property type="entry name" value="eRF1 domain 2"/>
    <property type="match status" value="1"/>
</dbReference>
<dbReference type="InterPro" id="IPR041202">
    <property type="entry name" value="BaeRF_family10"/>
</dbReference>
<accession>A0A7C3RW75</accession>
<dbReference type="InterPro" id="IPR029064">
    <property type="entry name" value="Ribosomal_eL30-like_sf"/>
</dbReference>
<dbReference type="Pfam" id="PF18854">
    <property type="entry name" value="baeRF_family10"/>
    <property type="match status" value="1"/>
</dbReference>
<dbReference type="AlphaFoldDB" id="A0A7C3RW75"/>
<dbReference type="InterPro" id="IPR042226">
    <property type="entry name" value="eFR1_2_sf"/>
</dbReference>
<evidence type="ECO:0000313" key="1">
    <source>
        <dbReference type="EMBL" id="HFX13385.1"/>
    </source>
</evidence>
<dbReference type="SUPFAM" id="SSF53137">
    <property type="entry name" value="Translational machinery components"/>
    <property type="match status" value="1"/>
</dbReference>
<dbReference type="GO" id="GO:0003747">
    <property type="term" value="F:translation release factor activity"/>
    <property type="evidence" value="ECO:0007669"/>
    <property type="project" value="InterPro"/>
</dbReference>
<proteinExistence type="predicted"/>
<gene>
    <name evidence="1" type="ORF">ENW00_04385</name>
</gene>